<dbReference type="SMART" id="SM00320">
    <property type="entry name" value="WD40"/>
    <property type="match status" value="6"/>
</dbReference>
<dbReference type="PROSITE" id="PS50082">
    <property type="entry name" value="WD_REPEATS_2"/>
    <property type="match status" value="3"/>
</dbReference>
<dbReference type="AlphaFoldDB" id="A0AAV2P1P2"/>
<evidence type="ECO:0000313" key="4">
    <source>
        <dbReference type="Proteomes" id="UP001497644"/>
    </source>
</evidence>
<dbReference type="InterPro" id="IPR036322">
    <property type="entry name" value="WD40_repeat_dom_sf"/>
</dbReference>
<dbReference type="Gene3D" id="2.130.10.10">
    <property type="entry name" value="YVTN repeat-like/Quinoprotein amine dehydrogenase"/>
    <property type="match status" value="2"/>
</dbReference>
<keyword evidence="4" id="KW-1185">Reference proteome</keyword>
<reference evidence="3" key="1">
    <citation type="submission" date="2024-04" db="EMBL/GenBank/DDBJ databases">
        <authorList>
            <consortium name="Molecular Ecology Group"/>
        </authorList>
    </citation>
    <scope>NUCLEOTIDE SEQUENCE</scope>
</reference>
<sequence>MFNLSANVTENRENESEDEHPAVSRADFIPDTTRLVQNDISSIIGEASGIVHNSDQENMSIIPVIQRRNLRREDFSPSEICRLRNSFLPNNPHMLKKYDSKVYCGIYSKDGRYFINATQDKQLHVFSTHNGGFEPYTGIQARDVGWSILDVAISPDNGYIAYSSWSESLYQCPLLREENASSNAMETLQLAPTERRFCVFSIAFSHDGREILCGANDNCLYIYDRERNQKVLEFRGHSKDVNAIIFADDTSQVFFSGSDDGLCKVWDKRTNIDKLNPRAVGMFAGHRSGITYIDSRGDQRYLISNSKDQCIKLWDMRRYSNRTVKQLPDWDYRWMRLNLNEREWNSLLEGDTSVMTYYGHSVRKSLIRCRFSPKVTTGQRYIYTGDARGRLIIYDLLTGRIVHNVRGHKGCVRDVNWHPSGHNILTSSWDGKLNRWTYRTDQE</sequence>
<evidence type="ECO:0008006" key="5">
    <source>
        <dbReference type="Google" id="ProtNLM"/>
    </source>
</evidence>
<keyword evidence="1" id="KW-0853">WD repeat</keyword>
<feature type="repeat" description="WD" evidence="1">
    <location>
        <begin position="405"/>
        <end position="443"/>
    </location>
</feature>
<dbReference type="PROSITE" id="PS50294">
    <property type="entry name" value="WD_REPEATS_REGION"/>
    <property type="match status" value="3"/>
</dbReference>
<name>A0AAV2P1P2_9HYME</name>
<proteinExistence type="predicted"/>
<evidence type="ECO:0000256" key="1">
    <source>
        <dbReference type="PROSITE-ProRule" id="PRU00221"/>
    </source>
</evidence>
<dbReference type="EMBL" id="OZ034830">
    <property type="protein sequence ID" value="CAL1686592.1"/>
    <property type="molecule type" value="Genomic_DNA"/>
</dbReference>
<dbReference type="Pfam" id="PF00400">
    <property type="entry name" value="WD40"/>
    <property type="match status" value="4"/>
</dbReference>
<accession>A0AAV2P1P2</accession>
<feature type="region of interest" description="Disordered" evidence="2">
    <location>
        <begin position="1"/>
        <end position="26"/>
    </location>
</feature>
<organism evidence="3 4">
    <name type="scientific">Lasius platythorax</name>
    <dbReference type="NCBI Taxonomy" id="488582"/>
    <lineage>
        <taxon>Eukaryota</taxon>
        <taxon>Metazoa</taxon>
        <taxon>Ecdysozoa</taxon>
        <taxon>Arthropoda</taxon>
        <taxon>Hexapoda</taxon>
        <taxon>Insecta</taxon>
        <taxon>Pterygota</taxon>
        <taxon>Neoptera</taxon>
        <taxon>Endopterygota</taxon>
        <taxon>Hymenoptera</taxon>
        <taxon>Apocrita</taxon>
        <taxon>Aculeata</taxon>
        <taxon>Formicoidea</taxon>
        <taxon>Formicidae</taxon>
        <taxon>Formicinae</taxon>
        <taxon>Lasius</taxon>
        <taxon>Lasius</taxon>
    </lineage>
</organism>
<feature type="repeat" description="WD" evidence="1">
    <location>
        <begin position="234"/>
        <end position="267"/>
    </location>
</feature>
<evidence type="ECO:0000256" key="2">
    <source>
        <dbReference type="SAM" id="MobiDB-lite"/>
    </source>
</evidence>
<dbReference type="InterPro" id="IPR001680">
    <property type="entry name" value="WD40_rpt"/>
</dbReference>
<dbReference type="Proteomes" id="UP001497644">
    <property type="component" value="Chromosome 7"/>
</dbReference>
<feature type="repeat" description="WD" evidence="1">
    <location>
        <begin position="283"/>
        <end position="324"/>
    </location>
</feature>
<gene>
    <name evidence="3" type="ORF">LPLAT_LOCUS11951</name>
</gene>
<evidence type="ECO:0000313" key="3">
    <source>
        <dbReference type="EMBL" id="CAL1686592.1"/>
    </source>
</evidence>
<dbReference type="SUPFAM" id="SSF50978">
    <property type="entry name" value="WD40 repeat-like"/>
    <property type="match status" value="1"/>
</dbReference>
<dbReference type="InterPro" id="IPR051859">
    <property type="entry name" value="DCAF"/>
</dbReference>
<dbReference type="InterPro" id="IPR015943">
    <property type="entry name" value="WD40/YVTN_repeat-like_dom_sf"/>
</dbReference>
<protein>
    <recommendedName>
        <fullName evidence="5">WD repeat-containing protein 23</fullName>
    </recommendedName>
</protein>
<dbReference type="GO" id="GO:0080008">
    <property type="term" value="C:Cul4-RING E3 ubiquitin ligase complex"/>
    <property type="evidence" value="ECO:0007669"/>
    <property type="project" value="TreeGrafter"/>
</dbReference>
<dbReference type="GO" id="GO:0043161">
    <property type="term" value="P:proteasome-mediated ubiquitin-dependent protein catabolic process"/>
    <property type="evidence" value="ECO:0007669"/>
    <property type="project" value="TreeGrafter"/>
</dbReference>
<dbReference type="PANTHER" id="PTHR19847">
    <property type="entry name" value="DDB1- AND CUL4-ASSOCIATED FACTOR 11"/>
    <property type="match status" value="1"/>
</dbReference>
<dbReference type="PANTHER" id="PTHR19847:SF7">
    <property type="entry name" value="DDB1- AND CUL4-ASSOCIATED FACTOR 11"/>
    <property type="match status" value="1"/>
</dbReference>
<feature type="compositionally biased region" description="Basic and acidic residues" evidence="2">
    <location>
        <begin position="10"/>
        <end position="22"/>
    </location>
</feature>